<proteinExistence type="predicted"/>
<organism evidence="2 3">
    <name type="scientific">Tritrichomonas musculus</name>
    <dbReference type="NCBI Taxonomy" id="1915356"/>
    <lineage>
        <taxon>Eukaryota</taxon>
        <taxon>Metamonada</taxon>
        <taxon>Parabasalia</taxon>
        <taxon>Tritrichomonadida</taxon>
        <taxon>Tritrichomonadidae</taxon>
        <taxon>Tritrichomonas</taxon>
    </lineage>
</organism>
<evidence type="ECO:0000313" key="2">
    <source>
        <dbReference type="EMBL" id="KAK8888719.1"/>
    </source>
</evidence>
<name>A0ABR2KC57_9EUKA</name>
<evidence type="ECO:0000256" key="1">
    <source>
        <dbReference type="SAM" id="Coils"/>
    </source>
</evidence>
<evidence type="ECO:0000313" key="3">
    <source>
        <dbReference type="Proteomes" id="UP001470230"/>
    </source>
</evidence>
<sequence>MSNFENNEKSPDKRKILDHQLDIANQKLLFKMLNYLISSRHSQSVEISNCNSASEAIDKIKLRISYLENRVNMLKQQYDTFLQIKDQNLNFLIENQKQILQKIKSYTLEKEDLEMQIQKYDFDYKTVTSSIDRIDEIMQTSRADNESLKQANESTLKNLNLIQNQNEFDLLSSNMIEQDTEQINNFDMFIHFVEGVIEK</sequence>
<reference evidence="2 3" key="1">
    <citation type="submission" date="2024-04" db="EMBL/GenBank/DDBJ databases">
        <title>Tritrichomonas musculus Genome.</title>
        <authorList>
            <person name="Alves-Ferreira E."/>
            <person name="Grigg M."/>
            <person name="Lorenzi H."/>
            <person name="Galac M."/>
        </authorList>
    </citation>
    <scope>NUCLEOTIDE SEQUENCE [LARGE SCALE GENOMIC DNA]</scope>
    <source>
        <strain evidence="2 3">EAF2021</strain>
    </source>
</reference>
<feature type="coiled-coil region" evidence="1">
    <location>
        <begin position="57"/>
        <end position="116"/>
    </location>
</feature>
<gene>
    <name evidence="2" type="ORF">M9Y10_033453</name>
</gene>
<accession>A0ABR2KC57</accession>
<protein>
    <submittedName>
        <fullName evidence="2">Uncharacterized protein</fullName>
    </submittedName>
</protein>
<comment type="caution">
    <text evidence="2">The sequence shown here is derived from an EMBL/GenBank/DDBJ whole genome shotgun (WGS) entry which is preliminary data.</text>
</comment>
<dbReference type="Proteomes" id="UP001470230">
    <property type="component" value="Unassembled WGS sequence"/>
</dbReference>
<dbReference type="EMBL" id="JAPFFF010000005">
    <property type="protein sequence ID" value="KAK8888719.1"/>
    <property type="molecule type" value="Genomic_DNA"/>
</dbReference>
<keyword evidence="1" id="KW-0175">Coiled coil</keyword>
<keyword evidence="3" id="KW-1185">Reference proteome</keyword>